<feature type="signal peptide" evidence="1">
    <location>
        <begin position="1"/>
        <end position="19"/>
    </location>
</feature>
<protein>
    <submittedName>
        <fullName evidence="2">Uncharacterized protein</fullName>
    </submittedName>
</protein>
<dbReference type="AlphaFoldDB" id="A0A4P9XYS3"/>
<accession>A0A4P9XYS3</accession>
<dbReference type="Proteomes" id="UP000267251">
    <property type="component" value="Unassembled WGS sequence"/>
</dbReference>
<evidence type="ECO:0000313" key="2">
    <source>
        <dbReference type="EMBL" id="RKP11524.1"/>
    </source>
</evidence>
<feature type="non-terminal residue" evidence="2">
    <location>
        <position position="116"/>
    </location>
</feature>
<dbReference type="EMBL" id="KZ988838">
    <property type="protein sequence ID" value="RKP11524.1"/>
    <property type="molecule type" value="Genomic_DNA"/>
</dbReference>
<name>A0A4P9XYS3_9FUNG</name>
<gene>
    <name evidence="2" type="ORF">BJ684DRAFT_21899</name>
</gene>
<evidence type="ECO:0000313" key="3">
    <source>
        <dbReference type="Proteomes" id="UP000267251"/>
    </source>
</evidence>
<feature type="chain" id="PRO_5020988824" evidence="1">
    <location>
        <begin position="20"/>
        <end position="116"/>
    </location>
</feature>
<evidence type="ECO:0000256" key="1">
    <source>
        <dbReference type="SAM" id="SignalP"/>
    </source>
</evidence>
<proteinExistence type="predicted"/>
<reference evidence="3" key="1">
    <citation type="journal article" date="2018" name="Nat. Microbiol.">
        <title>Leveraging single-cell genomics to expand the fungal tree of life.</title>
        <authorList>
            <person name="Ahrendt S.R."/>
            <person name="Quandt C.A."/>
            <person name="Ciobanu D."/>
            <person name="Clum A."/>
            <person name="Salamov A."/>
            <person name="Andreopoulos B."/>
            <person name="Cheng J.F."/>
            <person name="Woyke T."/>
            <person name="Pelin A."/>
            <person name="Henrissat B."/>
            <person name="Reynolds N.K."/>
            <person name="Benny G.L."/>
            <person name="Smith M.E."/>
            <person name="James T.Y."/>
            <person name="Grigoriev I.V."/>
        </authorList>
    </citation>
    <scope>NUCLEOTIDE SEQUENCE [LARGE SCALE GENOMIC DNA]</scope>
</reference>
<keyword evidence="3" id="KW-1185">Reference proteome</keyword>
<sequence length="116" mass="12771">MRFSTLMLVGIILLVSVMALPSNGLEGPSYLQRRSPRLVKIDGHFEETIGGPDRINRVLSELAPNPKKVWSLISPGGSKGHGDKSVFVSRNLKLLIEWFTRPVPGIGLNPDEKRIG</sequence>
<organism evidence="2 3">
    <name type="scientific">Piptocephalis cylindrospora</name>
    <dbReference type="NCBI Taxonomy" id="1907219"/>
    <lineage>
        <taxon>Eukaryota</taxon>
        <taxon>Fungi</taxon>
        <taxon>Fungi incertae sedis</taxon>
        <taxon>Zoopagomycota</taxon>
        <taxon>Zoopagomycotina</taxon>
        <taxon>Zoopagomycetes</taxon>
        <taxon>Zoopagales</taxon>
        <taxon>Piptocephalidaceae</taxon>
        <taxon>Piptocephalis</taxon>
    </lineage>
</organism>
<keyword evidence="1" id="KW-0732">Signal</keyword>